<feature type="transmembrane region" description="Helical" evidence="1">
    <location>
        <begin position="85"/>
        <end position="103"/>
    </location>
</feature>
<evidence type="ECO:0000256" key="1">
    <source>
        <dbReference type="SAM" id="Phobius"/>
    </source>
</evidence>
<keyword evidence="1" id="KW-1133">Transmembrane helix</keyword>
<evidence type="ECO:0000313" key="2">
    <source>
        <dbReference type="EMBL" id="MFC3581642.1"/>
    </source>
</evidence>
<proteinExistence type="predicted"/>
<dbReference type="Proteomes" id="UP001595713">
    <property type="component" value="Unassembled WGS sequence"/>
</dbReference>
<keyword evidence="1" id="KW-0812">Transmembrane</keyword>
<comment type="caution">
    <text evidence="2">The sequence shown here is derived from an EMBL/GenBank/DDBJ whole genome shotgun (WGS) entry which is preliminary data.</text>
</comment>
<dbReference type="RefSeq" id="WP_261292511.1">
    <property type="nucleotide sequence ID" value="NZ_JANQBK010000001.1"/>
</dbReference>
<evidence type="ECO:0008006" key="4">
    <source>
        <dbReference type="Google" id="ProtNLM"/>
    </source>
</evidence>
<feature type="transmembrane region" description="Helical" evidence="1">
    <location>
        <begin position="12"/>
        <end position="31"/>
    </location>
</feature>
<feature type="transmembrane region" description="Helical" evidence="1">
    <location>
        <begin position="57"/>
        <end position="78"/>
    </location>
</feature>
<name>A0ABV7SXM3_9SPHN</name>
<feature type="transmembrane region" description="Helical" evidence="1">
    <location>
        <begin position="115"/>
        <end position="137"/>
    </location>
</feature>
<accession>A0ABV7SXM3</accession>
<organism evidence="2 3">
    <name type="scientific">Sphingomonas hylomeconis</name>
    <dbReference type="NCBI Taxonomy" id="1395958"/>
    <lineage>
        <taxon>Bacteria</taxon>
        <taxon>Pseudomonadati</taxon>
        <taxon>Pseudomonadota</taxon>
        <taxon>Alphaproteobacteria</taxon>
        <taxon>Sphingomonadales</taxon>
        <taxon>Sphingomonadaceae</taxon>
        <taxon>Sphingomonas</taxon>
    </lineage>
</organism>
<keyword evidence="3" id="KW-1185">Reference proteome</keyword>
<sequence>MVERIRPPSWFWLIALLAILWGVMGVVAFYMDVTMSPAAIADLSSYDRALRASRPGWFMWLYGSAVWTGLIGGVLLLLRSALAHGVYVVSLVLVIAMFGYIFAVTDLIAVKGFGVAAGFPILVALIAGAEIWFAAWARRRAWLA</sequence>
<gene>
    <name evidence="2" type="ORF">ACFONA_15840</name>
</gene>
<protein>
    <recommendedName>
        <fullName evidence="4">Sugar transporter</fullName>
    </recommendedName>
</protein>
<evidence type="ECO:0000313" key="3">
    <source>
        <dbReference type="Proteomes" id="UP001595713"/>
    </source>
</evidence>
<dbReference type="EMBL" id="JBHRXP010000007">
    <property type="protein sequence ID" value="MFC3581642.1"/>
    <property type="molecule type" value="Genomic_DNA"/>
</dbReference>
<reference evidence="3" key="1">
    <citation type="journal article" date="2019" name="Int. J. Syst. Evol. Microbiol.">
        <title>The Global Catalogue of Microorganisms (GCM) 10K type strain sequencing project: providing services to taxonomists for standard genome sequencing and annotation.</title>
        <authorList>
            <consortium name="The Broad Institute Genomics Platform"/>
            <consortium name="The Broad Institute Genome Sequencing Center for Infectious Disease"/>
            <person name="Wu L."/>
            <person name="Ma J."/>
        </authorList>
    </citation>
    <scope>NUCLEOTIDE SEQUENCE [LARGE SCALE GENOMIC DNA]</scope>
    <source>
        <strain evidence="3">KCTC 42739</strain>
    </source>
</reference>
<keyword evidence="1" id="KW-0472">Membrane</keyword>